<dbReference type="InterPro" id="IPR003721">
    <property type="entry name" value="Pantoate_ligase"/>
</dbReference>
<dbReference type="GO" id="GO:0005524">
    <property type="term" value="F:ATP binding"/>
    <property type="evidence" value="ECO:0007669"/>
    <property type="project" value="UniProtKB-KW"/>
</dbReference>
<dbReference type="AlphaFoldDB" id="A0A3D8I6G4"/>
<evidence type="ECO:0000256" key="8">
    <source>
        <dbReference type="HAMAP-Rule" id="MF_00158"/>
    </source>
</evidence>
<keyword evidence="5 8" id="KW-0547">Nucleotide-binding</keyword>
<evidence type="ECO:0000256" key="1">
    <source>
        <dbReference type="ARBA" id="ARBA00004990"/>
    </source>
</evidence>
<feature type="binding site" evidence="8">
    <location>
        <begin position="181"/>
        <end position="184"/>
    </location>
    <ligand>
        <name>ATP</name>
        <dbReference type="ChEBI" id="CHEBI:30616"/>
    </ligand>
</feature>
<reference evidence="9 10" key="1">
    <citation type="submission" date="2018-04" db="EMBL/GenBank/DDBJ databases">
        <title>Novel Campyloabacter and Helicobacter Species and Strains.</title>
        <authorList>
            <person name="Mannion A.J."/>
            <person name="Shen Z."/>
            <person name="Fox J.G."/>
        </authorList>
    </citation>
    <scope>NUCLEOTIDE SEQUENCE [LARGE SCALE GENOMIC DNA]</scope>
    <source>
        <strain evidence="9 10">MIT 98-6070</strain>
    </source>
</reference>
<dbReference type="InterPro" id="IPR042176">
    <property type="entry name" value="Pantoate_ligase_C"/>
</dbReference>
<dbReference type="InterPro" id="IPR014729">
    <property type="entry name" value="Rossmann-like_a/b/a_fold"/>
</dbReference>
<dbReference type="Proteomes" id="UP000256599">
    <property type="component" value="Unassembled WGS sequence"/>
</dbReference>
<feature type="active site" description="Proton donor" evidence="8">
    <location>
        <position position="34"/>
    </location>
</feature>
<name>A0A3D8I6G4_9HELI</name>
<keyword evidence="10" id="KW-1185">Reference proteome</keyword>
<comment type="catalytic activity">
    <reaction evidence="7 8">
        <text>(R)-pantoate + beta-alanine + ATP = (R)-pantothenate + AMP + diphosphate + H(+)</text>
        <dbReference type="Rhea" id="RHEA:10912"/>
        <dbReference type="ChEBI" id="CHEBI:15378"/>
        <dbReference type="ChEBI" id="CHEBI:15980"/>
        <dbReference type="ChEBI" id="CHEBI:29032"/>
        <dbReference type="ChEBI" id="CHEBI:30616"/>
        <dbReference type="ChEBI" id="CHEBI:33019"/>
        <dbReference type="ChEBI" id="CHEBI:57966"/>
        <dbReference type="ChEBI" id="CHEBI:456215"/>
        <dbReference type="EC" id="6.3.2.1"/>
    </reaction>
</comment>
<keyword evidence="3 8" id="KW-0436">Ligase</keyword>
<comment type="similarity">
    <text evidence="2 8">Belongs to the pantothenate synthetase family.</text>
</comment>
<sequence>MKVISTIEEMRAYRRSLSQSVGLVPTMGALHAGHISLMRASLAQNAHTIVSIFVNPTQFGANEDFDSYPRDMQKDLALCEQSGVSAVFAPSVEEMYSEDEITLNPPKAMGYILEGFDRPSHFAGVLQVVLKLFNLTQPHHAYFGQKDAQQVLLIQKMVRDLFLPIVIVPCPIQRDSDNLALSSRNVYLSEQERKRALCIPSTLMAIQNEIDKGHYEVAFLESIVQSGLSDVDRIFYAGFFSHSLKPIKKIVKGESIVLIAARVGQTRLLDNLWI</sequence>
<dbReference type="RefSeq" id="WP_104699431.1">
    <property type="nucleotide sequence ID" value="NZ_FZPP01000006.1"/>
</dbReference>
<keyword evidence="4 8" id="KW-0566">Pantothenate biosynthesis</keyword>
<gene>
    <name evidence="8" type="primary">panC</name>
    <name evidence="9" type="ORF">CQA63_01885</name>
</gene>
<comment type="pathway">
    <text evidence="1 8">Cofactor biosynthesis; (R)-pantothenate biosynthesis; (R)-pantothenate from (R)-pantoate and beta-alanine: step 1/1.</text>
</comment>
<proteinExistence type="inferred from homology"/>
<dbReference type="GO" id="GO:0004592">
    <property type="term" value="F:pantoate-beta-alanine ligase activity"/>
    <property type="evidence" value="ECO:0007669"/>
    <property type="project" value="UniProtKB-UniRule"/>
</dbReference>
<comment type="caution">
    <text evidence="9">The sequence shown here is derived from an EMBL/GenBank/DDBJ whole genome shotgun (WGS) entry which is preliminary data.</text>
</comment>
<dbReference type="EC" id="6.3.2.1" evidence="8"/>
<protein>
    <recommendedName>
        <fullName evidence="8">Pantothenate synthetase</fullName>
        <shortName evidence="8">PS</shortName>
        <ecNumber evidence="8">6.3.2.1</ecNumber>
    </recommendedName>
    <alternativeName>
        <fullName evidence="8">Pantoate--beta-alanine ligase</fullName>
    </alternativeName>
    <alternativeName>
        <fullName evidence="8">Pantoate-activating enzyme</fullName>
    </alternativeName>
</protein>
<organism evidence="9 10">
    <name type="scientific">Helicobacter marmotae</name>
    <dbReference type="NCBI Taxonomy" id="152490"/>
    <lineage>
        <taxon>Bacteria</taxon>
        <taxon>Pseudomonadati</taxon>
        <taxon>Campylobacterota</taxon>
        <taxon>Epsilonproteobacteria</taxon>
        <taxon>Campylobacterales</taxon>
        <taxon>Helicobacteraceae</taxon>
        <taxon>Helicobacter</taxon>
    </lineage>
</organism>
<evidence type="ECO:0000313" key="10">
    <source>
        <dbReference type="Proteomes" id="UP000256599"/>
    </source>
</evidence>
<dbReference type="PANTHER" id="PTHR21299:SF1">
    <property type="entry name" value="PANTOATE--BETA-ALANINE LIGASE"/>
    <property type="match status" value="1"/>
</dbReference>
<dbReference type="GO" id="GO:0015940">
    <property type="term" value="P:pantothenate biosynthetic process"/>
    <property type="evidence" value="ECO:0007669"/>
    <property type="project" value="UniProtKB-UniRule"/>
</dbReference>
<dbReference type="HAMAP" id="MF_00158">
    <property type="entry name" value="PanC"/>
    <property type="match status" value="1"/>
</dbReference>
<feature type="binding site" evidence="8">
    <location>
        <position position="58"/>
    </location>
    <ligand>
        <name>beta-alanine</name>
        <dbReference type="ChEBI" id="CHEBI:57966"/>
    </ligand>
</feature>
<evidence type="ECO:0000256" key="6">
    <source>
        <dbReference type="ARBA" id="ARBA00022840"/>
    </source>
</evidence>
<evidence type="ECO:0000313" key="9">
    <source>
        <dbReference type="EMBL" id="RDU60743.1"/>
    </source>
</evidence>
<feature type="binding site" evidence="8">
    <location>
        <position position="58"/>
    </location>
    <ligand>
        <name>(R)-pantoate</name>
        <dbReference type="ChEBI" id="CHEBI:15980"/>
    </ligand>
</feature>
<dbReference type="Gene3D" id="3.30.1300.10">
    <property type="entry name" value="Pantoate-beta-alanine ligase, C-terminal domain"/>
    <property type="match status" value="1"/>
</dbReference>
<dbReference type="Pfam" id="PF02569">
    <property type="entry name" value="Pantoate_ligase"/>
    <property type="match status" value="1"/>
</dbReference>
<evidence type="ECO:0000256" key="4">
    <source>
        <dbReference type="ARBA" id="ARBA00022655"/>
    </source>
</evidence>
<accession>A0A3D8I6G4</accession>
<dbReference type="Gene3D" id="3.40.50.620">
    <property type="entry name" value="HUPs"/>
    <property type="match status" value="1"/>
</dbReference>
<dbReference type="UniPathway" id="UPA00028">
    <property type="reaction ID" value="UER00005"/>
</dbReference>
<keyword evidence="6 8" id="KW-0067">ATP-binding</keyword>
<evidence type="ECO:0000256" key="5">
    <source>
        <dbReference type="ARBA" id="ARBA00022741"/>
    </source>
</evidence>
<comment type="subcellular location">
    <subcellularLocation>
        <location evidence="8">Cytoplasm</location>
    </subcellularLocation>
</comment>
<evidence type="ECO:0000256" key="7">
    <source>
        <dbReference type="ARBA" id="ARBA00048258"/>
    </source>
</evidence>
<dbReference type="PANTHER" id="PTHR21299">
    <property type="entry name" value="CYTIDYLATE KINASE/PANTOATE-BETA-ALANINE LIGASE"/>
    <property type="match status" value="1"/>
</dbReference>
<comment type="subunit">
    <text evidence="8">Homodimer.</text>
</comment>
<feature type="binding site" evidence="8">
    <location>
        <begin position="144"/>
        <end position="147"/>
    </location>
    <ligand>
        <name>ATP</name>
        <dbReference type="ChEBI" id="CHEBI:30616"/>
    </ligand>
</feature>
<dbReference type="EMBL" id="NXLR01000002">
    <property type="protein sequence ID" value="RDU60743.1"/>
    <property type="molecule type" value="Genomic_DNA"/>
</dbReference>
<feature type="binding site" evidence="8">
    <location>
        <position position="150"/>
    </location>
    <ligand>
        <name>(R)-pantoate</name>
        <dbReference type="ChEBI" id="CHEBI:15980"/>
    </ligand>
</feature>
<dbReference type="CDD" id="cd00560">
    <property type="entry name" value="PanC"/>
    <property type="match status" value="1"/>
</dbReference>
<comment type="caution">
    <text evidence="8">Lacks conserved residue(s) required for the propagation of feature annotation.</text>
</comment>
<evidence type="ECO:0000256" key="2">
    <source>
        <dbReference type="ARBA" id="ARBA00009256"/>
    </source>
</evidence>
<dbReference type="GO" id="GO:0005829">
    <property type="term" value="C:cytosol"/>
    <property type="evidence" value="ECO:0007669"/>
    <property type="project" value="TreeGrafter"/>
</dbReference>
<comment type="function">
    <text evidence="8">Catalyzes the condensation of pantoate with beta-alanine in an ATP-dependent reaction via a pantoyl-adenylate intermediate.</text>
</comment>
<keyword evidence="8" id="KW-0963">Cytoplasm</keyword>
<dbReference type="OrthoDB" id="9773087at2"/>
<dbReference type="SUPFAM" id="SSF52374">
    <property type="entry name" value="Nucleotidylyl transferase"/>
    <property type="match status" value="1"/>
</dbReference>
<comment type="miscellaneous">
    <text evidence="8">The reaction proceeds by a bi uni uni bi ping pong mechanism.</text>
</comment>
<dbReference type="NCBIfam" id="TIGR00018">
    <property type="entry name" value="panC"/>
    <property type="match status" value="1"/>
</dbReference>
<feature type="binding site" evidence="8">
    <location>
        <begin position="27"/>
        <end position="34"/>
    </location>
    <ligand>
        <name>ATP</name>
        <dbReference type="ChEBI" id="CHEBI:30616"/>
    </ligand>
</feature>
<evidence type="ECO:0000256" key="3">
    <source>
        <dbReference type="ARBA" id="ARBA00022598"/>
    </source>
</evidence>